<dbReference type="PANTHER" id="PTHR43737">
    <property type="entry name" value="BLL7424 PROTEIN"/>
    <property type="match status" value="1"/>
</dbReference>
<keyword evidence="3" id="KW-1185">Reference proteome</keyword>
<dbReference type="Proteomes" id="UP000600101">
    <property type="component" value="Unassembled WGS sequence"/>
</dbReference>
<proteinExistence type="predicted"/>
<feature type="signal peptide" evidence="1">
    <location>
        <begin position="1"/>
        <end position="29"/>
    </location>
</feature>
<feature type="chain" id="PRO_5040991396" evidence="1">
    <location>
        <begin position="30"/>
        <end position="409"/>
    </location>
</feature>
<name>A0A9X0UF13_9PROT</name>
<dbReference type="InterPro" id="IPR010869">
    <property type="entry name" value="DUF1501"/>
</dbReference>
<organism evidence="2 3">
    <name type="scientific">Siccirubricoccus deserti</name>
    <dbReference type="NCBI Taxonomy" id="2013562"/>
    <lineage>
        <taxon>Bacteria</taxon>
        <taxon>Pseudomonadati</taxon>
        <taxon>Pseudomonadota</taxon>
        <taxon>Alphaproteobacteria</taxon>
        <taxon>Acetobacterales</taxon>
        <taxon>Roseomonadaceae</taxon>
        <taxon>Siccirubricoccus</taxon>
    </lineage>
</organism>
<evidence type="ECO:0000313" key="2">
    <source>
        <dbReference type="EMBL" id="MBC4017441.1"/>
    </source>
</evidence>
<dbReference type="InterPro" id="IPR006311">
    <property type="entry name" value="TAT_signal"/>
</dbReference>
<evidence type="ECO:0000256" key="1">
    <source>
        <dbReference type="SAM" id="SignalP"/>
    </source>
</evidence>
<reference evidence="2" key="1">
    <citation type="submission" date="2020-08" db="EMBL/GenBank/DDBJ databases">
        <authorList>
            <person name="Hu Y."/>
            <person name="Nguyen S.V."/>
            <person name="Li F."/>
            <person name="Fanning S."/>
        </authorList>
    </citation>
    <scope>NUCLEOTIDE SEQUENCE</scope>
    <source>
        <strain evidence="2">SYSU D8009</strain>
    </source>
</reference>
<dbReference type="AlphaFoldDB" id="A0A9X0UF13"/>
<dbReference type="RefSeq" id="WP_186772200.1">
    <property type="nucleotide sequence ID" value="NZ_JACOMF010000028.1"/>
</dbReference>
<evidence type="ECO:0000313" key="3">
    <source>
        <dbReference type="Proteomes" id="UP000600101"/>
    </source>
</evidence>
<dbReference type="PROSITE" id="PS51318">
    <property type="entry name" value="TAT"/>
    <property type="match status" value="1"/>
</dbReference>
<dbReference type="Pfam" id="PF07394">
    <property type="entry name" value="DUF1501"/>
    <property type="match status" value="1"/>
</dbReference>
<accession>A0A9X0UF13</accession>
<gene>
    <name evidence="2" type="ORF">H7965_19205</name>
</gene>
<dbReference type="EMBL" id="JACOMF010000028">
    <property type="protein sequence ID" value="MBC4017441.1"/>
    <property type="molecule type" value="Genomic_DNA"/>
</dbReference>
<dbReference type="PANTHER" id="PTHR43737:SF1">
    <property type="entry name" value="DUF1501 DOMAIN-CONTAINING PROTEIN"/>
    <property type="match status" value="1"/>
</dbReference>
<comment type="caution">
    <text evidence="2">The sequence shown here is derived from an EMBL/GenBank/DDBJ whole genome shotgun (WGS) entry which is preliminary data.</text>
</comment>
<protein>
    <submittedName>
        <fullName evidence="2">DUF1501 domain-containing protein</fullName>
    </submittedName>
</protein>
<sequence>MTFVLNRRGMLRAGLATALLPGLRRLAFAAPSAPQTGLLVLVNLRGGMDGLNFLSPADDRALHEARPSSLIAGTSGDGAGHRLDASGKTDFRLHKEAEALAGIWHDGRMAIWPAAGMPLPTRSHFEAQAMMGWGGGQRGDVPVPDGWLAQWAARTARKDAPLAAISAQSGLSRELAGARHALALASLSDGAAPVGGGFGAAMLEVLHGRERGLAAEAGRDALAGLGSLDRLLPRDAAGKVPPYQPAAGVDYDSIRGLGRSMATVAQVAKLCPDLVAATVDVGGWDTHEGQPGRFAERVRSLSLGLAALDADLATLPRRWTVLVASEFGRRLRSNRSEGTDHGRAGVIFAFGGGAGRRFGLARHFGTWPGLAPDALEEGVDLRVATDYRDAFRQVAAELAPNGAVPFARG</sequence>
<keyword evidence="1" id="KW-0732">Signal</keyword>